<keyword evidence="10" id="KW-1185">Reference proteome</keyword>
<keyword evidence="3" id="KW-0285">Flavoprotein</keyword>
<evidence type="ECO:0000256" key="5">
    <source>
        <dbReference type="ARBA" id="ARBA00022857"/>
    </source>
</evidence>
<dbReference type="InterPro" id="IPR026021">
    <property type="entry name" value="YdjA-like"/>
</dbReference>
<dbReference type="PANTHER" id="PTHR43821:SF1">
    <property type="entry name" value="NAD(P)H NITROREDUCTASE YDJA-RELATED"/>
    <property type="match status" value="1"/>
</dbReference>
<dbReference type="OrthoDB" id="9804207at2"/>
<dbReference type="InterPro" id="IPR052530">
    <property type="entry name" value="NAD(P)H_nitroreductase"/>
</dbReference>
<keyword evidence="4" id="KW-0288">FMN</keyword>
<evidence type="ECO:0000313" key="10">
    <source>
        <dbReference type="Proteomes" id="UP000294802"/>
    </source>
</evidence>
<dbReference type="EMBL" id="SCWB01000003">
    <property type="protein sequence ID" value="TDM12571.1"/>
    <property type="molecule type" value="Genomic_DNA"/>
</dbReference>
<reference evidence="9 10" key="1">
    <citation type="submission" date="2019-01" db="EMBL/GenBank/DDBJ databases">
        <title>Draft genome sequences of the type strains of six Macrococcus species.</title>
        <authorList>
            <person name="Mazhar S."/>
            <person name="Altermann E."/>
            <person name="Hill C."/>
            <person name="Mcauliffe O."/>
        </authorList>
    </citation>
    <scope>NUCLEOTIDE SEQUENCE [LARGE SCALE GENOMIC DNA]</scope>
    <source>
        <strain evidence="9 10">CCM4815</strain>
    </source>
</reference>
<accession>A0A4R6BWI3</accession>
<evidence type="ECO:0000256" key="4">
    <source>
        <dbReference type="ARBA" id="ARBA00022643"/>
    </source>
</evidence>
<protein>
    <submittedName>
        <fullName evidence="9">Nitroreductase</fullName>
    </submittedName>
</protein>
<dbReference type="PANTHER" id="PTHR43821">
    <property type="entry name" value="NAD(P)H NITROREDUCTASE YDJA-RELATED"/>
    <property type="match status" value="1"/>
</dbReference>
<comment type="caution">
    <text evidence="9">The sequence shown here is derived from an EMBL/GenBank/DDBJ whole genome shotgun (WGS) entry which is preliminary data.</text>
</comment>
<comment type="cofactor">
    <cofactor evidence="1">
        <name>FMN</name>
        <dbReference type="ChEBI" id="CHEBI:58210"/>
    </cofactor>
</comment>
<evidence type="ECO:0000256" key="1">
    <source>
        <dbReference type="ARBA" id="ARBA00001917"/>
    </source>
</evidence>
<feature type="domain" description="Nitroreductase" evidence="8">
    <location>
        <begin position="8"/>
        <end position="155"/>
    </location>
</feature>
<keyword evidence="7" id="KW-0520">NAD</keyword>
<sequence length="179" mass="20278">MELQEAIINRRSCKQYDQDTTVDDIIIEEAVTLAAYAPNHGLREPWRVIWIKKDRLAEFAAVFSDHAFKNDLEKKAKQIETISKLSGLLVVVGNYDRRQKQFLEDVLAIGAFMQNLSLVLHEAGVGSCIKTPGVLTAPGFNDTLSIAPDEMIYGFVYLTDMSDNMLTKQRKNLNLLTEW</sequence>
<dbReference type="SUPFAM" id="SSF55469">
    <property type="entry name" value="FMN-dependent nitroreductase-like"/>
    <property type="match status" value="1"/>
</dbReference>
<evidence type="ECO:0000256" key="3">
    <source>
        <dbReference type="ARBA" id="ARBA00022630"/>
    </source>
</evidence>
<keyword evidence="5" id="KW-0521">NADP</keyword>
<dbReference type="InterPro" id="IPR000415">
    <property type="entry name" value="Nitroreductase-like"/>
</dbReference>
<dbReference type="AlphaFoldDB" id="A0A4R6BWI3"/>
<gene>
    <name evidence="9" type="ORF">ERX29_02885</name>
</gene>
<evidence type="ECO:0000256" key="6">
    <source>
        <dbReference type="ARBA" id="ARBA00023002"/>
    </source>
</evidence>
<organism evidence="9 10">
    <name type="scientific">Macrococcus lamae</name>
    <dbReference type="NCBI Taxonomy" id="198484"/>
    <lineage>
        <taxon>Bacteria</taxon>
        <taxon>Bacillati</taxon>
        <taxon>Bacillota</taxon>
        <taxon>Bacilli</taxon>
        <taxon>Bacillales</taxon>
        <taxon>Staphylococcaceae</taxon>
        <taxon>Macrococcus</taxon>
    </lineage>
</organism>
<dbReference type="Proteomes" id="UP000294802">
    <property type="component" value="Unassembled WGS sequence"/>
</dbReference>
<evidence type="ECO:0000256" key="2">
    <source>
        <dbReference type="ARBA" id="ARBA00007118"/>
    </source>
</evidence>
<dbReference type="Gene3D" id="3.40.109.10">
    <property type="entry name" value="NADH Oxidase"/>
    <property type="match status" value="1"/>
</dbReference>
<dbReference type="Pfam" id="PF00881">
    <property type="entry name" value="Nitroreductase"/>
    <property type="match status" value="1"/>
</dbReference>
<keyword evidence="6" id="KW-0560">Oxidoreductase</keyword>
<dbReference type="RefSeq" id="WP_133443182.1">
    <property type="nucleotide sequence ID" value="NZ_SCWB01000003.1"/>
</dbReference>
<dbReference type="InterPro" id="IPR029479">
    <property type="entry name" value="Nitroreductase"/>
</dbReference>
<name>A0A4R6BWI3_9STAP</name>
<evidence type="ECO:0000313" key="9">
    <source>
        <dbReference type="EMBL" id="TDM12571.1"/>
    </source>
</evidence>
<comment type="similarity">
    <text evidence="2">Belongs to the nitroreductase family.</text>
</comment>
<dbReference type="CDD" id="cd02135">
    <property type="entry name" value="YdjA-like"/>
    <property type="match status" value="1"/>
</dbReference>
<dbReference type="GO" id="GO:0016491">
    <property type="term" value="F:oxidoreductase activity"/>
    <property type="evidence" value="ECO:0007669"/>
    <property type="project" value="UniProtKB-KW"/>
</dbReference>
<evidence type="ECO:0000256" key="7">
    <source>
        <dbReference type="ARBA" id="ARBA00023027"/>
    </source>
</evidence>
<proteinExistence type="inferred from homology"/>
<evidence type="ECO:0000259" key="8">
    <source>
        <dbReference type="Pfam" id="PF00881"/>
    </source>
</evidence>